<dbReference type="NCBIfam" id="TIGR02734">
    <property type="entry name" value="crtI_fam"/>
    <property type="match status" value="1"/>
</dbReference>
<reference evidence="12 13" key="1">
    <citation type="submission" date="2018-01" db="EMBL/GenBank/DDBJ databases">
        <title>Metagenomic assembled genomes from two thermal pools in the Uzon Caldera, Kamchatka, Russia.</title>
        <authorList>
            <person name="Wilkins L."/>
            <person name="Ettinger C."/>
        </authorList>
    </citation>
    <scope>NUCLEOTIDE SEQUENCE [LARGE SCALE GENOMIC DNA]</scope>
    <source>
        <strain evidence="12">ZAV-02</strain>
    </source>
</reference>
<dbReference type="EMBL" id="PNIQ01000851">
    <property type="protein sequence ID" value="PMP76612.1"/>
    <property type="molecule type" value="Genomic_DNA"/>
</dbReference>
<evidence type="ECO:0000256" key="4">
    <source>
        <dbReference type="ARBA" id="ARBA00037901"/>
    </source>
</evidence>
<evidence type="ECO:0000256" key="1">
    <source>
        <dbReference type="ARBA" id="ARBA00001974"/>
    </source>
</evidence>
<evidence type="ECO:0000313" key="12">
    <source>
        <dbReference type="EMBL" id="PMP76612.1"/>
    </source>
</evidence>
<evidence type="ECO:0000256" key="3">
    <source>
        <dbReference type="ARBA" id="ARBA00023002"/>
    </source>
</evidence>
<keyword evidence="3 10" id="KW-0560">Oxidoreductase</keyword>
<dbReference type="Pfam" id="PF01593">
    <property type="entry name" value="Amino_oxidase"/>
    <property type="match status" value="1"/>
</dbReference>
<keyword evidence="2 10" id="KW-0125">Carotenoid biosynthesis</keyword>
<dbReference type="AlphaFoldDB" id="A0A2J6WZ47"/>
<comment type="cofactor">
    <cofactor evidence="1">
        <name>FAD</name>
        <dbReference type="ChEBI" id="CHEBI:57692"/>
    </cofactor>
</comment>
<sequence>MQIMGLPIVIVGGGLGGLAAAIRLAARGRHVIVCEKNERLGGKLNLHQAAGYTFDTGPSLLTMPWVIRDLFAFAQRRMEDYLCLAQIEPTCRYFWPDGTRFDAWQRLPQLVQEIERISPVDVPHFFQFMAHTARIYDAVAGPFLLRPFDGLRELITLSMVRHAFRIDALRSVDAAVRSFFRSPHLRQLFNRYATYNGSSPYVSPATFTLISYIELAEGGWYVRGGMYQLAVALGRLAAELGVEVRTTTPVSEVIVEKGYARGVRLAHGGVLPAAAVVINADPQYAYTHLIPGGQREATRLARCEPSYSGVVLFLGVEGDFPTLAHHTIFFSADYPSEFRAIVQDRRPALDPTIYIAATCRSDPTHAPPGHMNLFVLVNAPADDGRIDWEAVMPAYRDHIIAKLEVMGLSGLRQAIRYEYYWTPRDLAQRYNTAFGAIYGLSSNSPFAAFARPPLRARRIKQLYFVGGGTHPGGGIPLVLLSGKAVTTRILADQGS</sequence>
<comment type="caution">
    <text evidence="12">The sequence shown here is derived from an EMBL/GenBank/DDBJ whole genome shotgun (WGS) entry which is preliminary data.</text>
</comment>
<feature type="domain" description="Amine oxidase" evidence="11">
    <location>
        <begin position="15"/>
        <end position="490"/>
    </location>
</feature>
<accession>A0A2J6WZ47</accession>
<dbReference type="Proteomes" id="UP000243376">
    <property type="component" value="Unassembled WGS sequence"/>
</dbReference>
<proteinExistence type="inferred from homology"/>
<evidence type="ECO:0000256" key="9">
    <source>
        <dbReference type="ARBA" id="ARBA00048532"/>
    </source>
</evidence>
<evidence type="ECO:0000256" key="2">
    <source>
        <dbReference type="ARBA" id="ARBA00022746"/>
    </source>
</evidence>
<evidence type="ECO:0000256" key="5">
    <source>
        <dbReference type="ARBA" id="ARBA00038194"/>
    </source>
</evidence>
<dbReference type="InterPro" id="IPR014105">
    <property type="entry name" value="Carotenoid/retinoid_OxRdtase"/>
</dbReference>
<dbReference type="PANTHER" id="PTHR43734:SF7">
    <property type="entry name" value="4,4'-DIAPONEUROSPORENE OXYGENASE"/>
    <property type="match status" value="1"/>
</dbReference>
<dbReference type="InterPro" id="IPR036188">
    <property type="entry name" value="FAD/NAD-bd_sf"/>
</dbReference>
<gene>
    <name evidence="12" type="ORF">C0184_12750</name>
</gene>
<organism evidence="12 13">
    <name type="scientific">Chloroflexus aggregans</name>
    <dbReference type="NCBI Taxonomy" id="152260"/>
    <lineage>
        <taxon>Bacteria</taxon>
        <taxon>Bacillati</taxon>
        <taxon>Chloroflexota</taxon>
        <taxon>Chloroflexia</taxon>
        <taxon>Chloroflexales</taxon>
        <taxon>Chloroflexineae</taxon>
        <taxon>Chloroflexaceae</taxon>
        <taxon>Chloroflexus</taxon>
    </lineage>
</organism>
<dbReference type="Gene3D" id="3.50.50.60">
    <property type="entry name" value="FAD/NAD(P)-binding domain"/>
    <property type="match status" value="2"/>
</dbReference>
<name>A0A2J6WZ47_9CHLR</name>
<dbReference type="SUPFAM" id="SSF51905">
    <property type="entry name" value="FAD/NAD(P)-binding domain"/>
    <property type="match status" value="1"/>
</dbReference>
<comment type="pathway">
    <text evidence="4">Carotenoid biosynthesis; staphyloxanthin biosynthesis; staphyloxanthin from farnesyl diphosphate: step 3/5.</text>
</comment>
<comment type="similarity">
    <text evidence="5">Belongs to the carotenoid/retinoid oxidoreductase family. CrtP subfamily.</text>
</comment>
<protein>
    <recommendedName>
        <fullName evidence="6">4,4'-diaponeurosporene oxygenase</fullName>
    </recommendedName>
    <alternativeName>
        <fullName evidence="7">4,4'-diaponeurosporene oxidase</fullName>
    </alternativeName>
    <alternativeName>
        <fullName evidence="8">Carotenoid oxidase</fullName>
    </alternativeName>
</protein>
<evidence type="ECO:0000256" key="7">
    <source>
        <dbReference type="ARBA" id="ARBA00041900"/>
    </source>
</evidence>
<dbReference type="PANTHER" id="PTHR43734">
    <property type="entry name" value="PHYTOENE DESATURASE"/>
    <property type="match status" value="1"/>
</dbReference>
<evidence type="ECO:0000256" key="10">
    <source>
        <dbReference type="RuleBase" id="RU362075"/>
    </source>
</evidence>
<dbReference type="InterPro" id="IPR002937">
    <property type="entry name" value="Amino_oxidase"/>
</dbReference>
<evidence type="ECO:0000256" key="8">
    <source>
        <dbReference type="ARBA" id="ARBA00042619"/>
    </source>
</evidence>
<dbReference type="GO" id="GO:0016491">
    <property type="term" value="F:oxidoreductase activity"/>
    <property type="evidence" value="ECO:0007669"/>
    <property type="project" value="UniProtKB-KW"/>
</dbReference>
<dbReference type="GO" id="GO:0016117">
    <property type="term" value="P:carotenoid biosynthetic process"/>
    <property type="evidence" value="ECO:0007669"/>
    <property type="project" value="UniProtKB-KW"/>
</dbReference>
<evidence type="ECO:0000313" key="13">
    <source>
        <dbReference type="Proteomes" id="UP000243376"/>
    </source>
</evidence>
<evidence type="ECO:0000259" key="11">
    <source>
        <dbReference type="Pfam" id="PF01593"/>
    </source>
</evidence>
<comment type="catalytic activity">
    <reaction evidence="9">
        <text>all-trans-4,4'-diaponeurosporene + 2 AH2 + 2 O2 = 4,4'-diaponeurosporenal + 2 A + 3 H2O</text>
        <dbReference type="Rhea" id="RHEA:56104"/>
        <dbReference type="ChEBI" id="CHEBI:13193"/>
        <dbReference type="ChEBI" id="CHEBI:15377"/>
        <dbReference type="ChEBI" id="CHEBI:15379"/>
        <dbReference type="ChEBI" id="CHEBI:17499"/>
        <dbReference type="ChEBI" id="CHEBI:62743"/>
        <dbReference type="ChEBI" id="CHEBI:79065"/>
    </reaction>
</comment>
<evidence type="ECO:0000256" key="6">
    <source>
        <dbReference type="ARBA" id="ARBA00039159"/>
    </source>
</evidence>